<accession>A0A3P7L5J7</accession>
<name>A0A3P7L5J7_DIBLA</name>
<dbReference type="EMBL" id="UYRU01054522">
    <property type="protein sequence ID" value="VDN12695.1"/>
    <property type="molecule type" value="Genomic_DNA"/>
</dbReference>
<protein>
    <submittedName>
        <fullName evidence="1">Uncharacterized protein</fullName>
    </submittedName>
</protein>
<reference evidence="1 2" key="1">
    <citation type="submission" date="2018-11" db="EMBL/GenBank/DDBJ databases">
        <authorList>
            <consortium name="Pathogen Informatics"/>
        </authorList>
    </citation>
    <scope>NUCLEOTIDE SEQUENCE [LARGE SCALE GENOMIC DNA]</scope>
</reference>
<dbReference type="AlphaFoldDB" id="A0A3P7L5J7"/>
<proteinExistence type="predicted"/>
<gene>
    <name evidence="1" type="ORF">DILT_LOCUS8526</name>
</gene>
<organism evidence="1 2">
    <name type="scientific">Dibothriocephalus latus</name>
    <name type="common">Fish tapeworm</name>
    <name type="synonym">Diphyllobothrium latum</name>
    <dbReference type="NCBI Taxonomy" id="60516"/>
    <lineage>
        <taxon>Eukaryota</taxon>
        <taxon>Metazoa</taxon>
        <taxon>Spiralia</taxon>
        <taxon>Lophotrochozoa</taxon>
        <taxon>Platyhelminthes</taxon>
        <taxon>Cestoda</taxon>
        <taxon>Eucestoda</taxon>
        <taxon>Diphyllobothriidea</taxon>
        <taxon>Diphyllobothriidae</taxon>
        <taxon>Dibothriocephalus</taxon>
    </lineage>
</organism>
<evidence type="ECO:0000313" key="1">
    <source>
        <dbReference type="EMBL" id="VDN12695.1"/>
    </source>
</evidence>
<dbReference type="Proteomes" id="UP000281553">
    <property type="component" value="Unassembled WGS sequence"/>
</dbReference>
<keyword evidence="2" id="KW-1185">Reference proteome</keyword>
<evidence type="ECO:0000313" key="2">
    <source>
        <dbReference type="Proteomes" id="UP000281553"/>
    </source>
</evidence>
<dbReference type="OrthoDB" id="26681at2759"/>
<sequence length="243" mass="28002">MKRYHQFLVSLTDSSSVYNLVRPNFWIVQRLFEELLSDLMKALRGQTAEGPYSPRVLAIVSPYVFMLVDETCNRSVPMNSEYRAELLESMSRVFFEVFLLWDADCEREDLIAVALHFLLSWTAHGRFDNNGAGAQACARLHHAICAFSPEANYERIAFLTFRLDAMIRASCRSAFDFDPQKLVAMGCVALLERYKDVLELEKLAPNFPKQMSNFVVQFRTYVNEHSDEWETGFIERVSQSQGP</sequence>